<protein>
    <submittedName>
        <fullName evidence="2">Uncharacterized protein</fullName>
    </submittedName>
</protein>
<evidence type="ECO:0000313" key="3">
    <source>
        <dbReference type="Proteomes" id="UP000299102"/>
    </source>
</evidence>
<keyword evidence="3" id="KW-1185">Reference proteome</keyword>
<organism evidence="2 3">
    <name type="scientific">Eumeta variegata</name>
    <name type="common">Bagworm moth</name>
    <name type="synonym">Eumeta japonica</name>
    <dbReference type="NCBI Taxonomy" id="151549"/>
    <lineage>
        <taxon>Eukaryota</taxon>
        <taxon>Metazoa</taxon>
        <taxon>Ecdysozoa</taxon>
        <taxon>Arthropoda</taxon>
        <taxon>Hexapoda</taxon>
        <taxon>Insecta</taxon>
        <taxon>Pterygota</taxon>
        <taxon>Neoptera</taxon>
        <taxon>Endopterygota</taxon>
        <taxon>Lepidoptera</taxon>
        <taxon>Glossata</taxon>
        <taxon>Ditrysia</taxon>
        <taxon>Tineoidea</taxon>
        <taxon>Psychidae</taxon>
        <taxon>Oiketicinae</taxon>
        <taxon>Eumeta</taxon>
    </lineage>
</organism>
<dbReference type="EMBL" id="BGZK01000732">
    <property type="protein sequence ID" value="GBP58320.1"/>
    <property type="molecule type" value="Genomic_DNA"/>
</dbReference>
<reference evidence="2 3" key="1">
    <citation type="journal article" date="2019" name="Commun. Biol.">
        <title>The bagworm genome reveals a unique fibroin gene that provides high tensile strength.</title>
        <authorList>
            <person name="Kono N."/>
            <person name="Nakamura H."/>
            <person name="Ohtoshi R."/>
            <person name="Tomita M."/>
            <person name="Numata K."/>
            <person name="Arakawa K."/>
        </authorList>
    </citation>
    <scope>NUCLEOTIDE SEQUENCE [LARGE SCALE GENOMIC DNA]</scope>
</reference>
<feature type="region of interest" description="Disordered" evidence="1">
    <location>
        <begin position="66"/>
        <end position="87"/>
    </location>
</feature>
<evidence type="ECO:0000313" key="2">
    <source>
        <dbReference type="EMBL" id="GBP58320.1"/>
    </source>
</evidence>
<evidence type="ECO:0000256" key="1">
    <source>
        <dbReference type="SAM" id="MobiDB-lite"/>
    </source>
</evidence>
<sequence length="87" mass="10221">MRVTIFQKLDGFQFSKERRRALAGSASSSVRAEPDLRSSSRRCFRNYFSSMALAGRRKRREIAAAYERYRDKRSAPPPPRRPRRRAD</sequence>
<proteinExistence type="predicted"/>
<dbReference type="Proteomes" id="UP000299102">
    <property type="component" value="Unassembled WGS sequence"/>
</dbReference>
<accession>A0A4C1X587</accession>
<dbReference type="AlphaFoldDB" id="A0A4C1X587"/>
<gene>
    <name evidence="2" type="ORF">EVAR_11600_1</name>
</gene>
<name>A0A4C1X587_EUMVA</name>
<comment type="caution">
    <text evidence="2">The sequence shown here is derived from an EMBL/GenBank/DDBJ whole genome shotgun (WGS) entry which is preliminary data.</text>
</comment>